<dbReference type="InterPro" id="IPR001579">
    <property type="entry name" value="Glyco_hydro_18_chit_AS"/>
</dbReference>
<evidence type="ECO:0000256" key="3">
    <source>
        <dbReference type="ARBA" id="ARBA00022801"/>
    </source>
</evidence>
<dbReference type="PANTHER" id="PTHR45708">
    <property type="entry name" value="ENDOCHITINASE"/>
    <property type="match status" value="1"/>
</dbReference>
<dbReference type="InterPro" id="IPR050542">
    <property type="entry name" value="Glycosyl_Hydrlase18_Chitinase"/>
</dbReference>
<evidence type="ECO:0000256" key="1">
    <source>
        <dbReference type="ARBA" id="ARBA00000822"/>
    </source>
</evidence>
<dbReference type="PANTHER" id="PTHR45708:SF49">
    <property type="entry name" value="ENDOCHITINASE"/>
    <property type="match status" value="1"/>
</dbReference>
<feature type="signal peptide" evidence="10">
    <location>
        <begin position="1"/>
        <end position="19"/>
    </location>
</feature>
<dbReference type="PROSITE" id="PS01095">
    <property type="entry name" value="GH18_1"/>
    <property type="match status" value="1"/>
</dbReference>
<feature type="chain" id="PRO_5025386658" description="chitinase" evidence="10">
    <location>
        <begin position="20"/>
        <end position="342"/>
    </location>
</feature>
<dbReference type="InterPro" id="IPR017853">
    <property type="entry name" value="GH"/>
</dbReference>
<feature type="domain" description="GH18" evidence="11">
    <location>
        <begin position="27"/>
        <end position="335"/>
    </location>
</feature>
<evidence type="ECO:0000256" key="8">
    <source>
        <dbReference type="RuleBase" id="RU000489"/>
    </source>
</evidence>
<evidence type="ECO:0000256" key="2">
    <source>
        <dbReference type="ARBA" id="ARBA00012729"/>
    </source>
</evidence>
<evidence type="ECO:0000313" key="13">
    <source>
        <dbReference type="Proteomes" id="UP000799770"/>
    </source>
</evidence>
<evidence type="ECO:0000256" key="7">
    <source>
        <dbReference type="ARBA" id="ARBA00023326"/>
    </source>
</evidence>
<dbReference type="OrthoDB" id="6020543at2759"/>
<dbReference type="SUPFAM" id="SSF51445">
    <property type="entry name" value="(Trans)glycosidases"/>
    <property type="match status" value="1"/>
</dbReference>
<dbReference type="GO" id="GO:0005576">
    <property type="term" value="C:extracellular region"/>
    <property type="evidence" value="ECO:0007669"/>
    <property type="project" value="TreeGrafter"/>
</dbReference>
<gene>
    <name evidence="12" type="ORF">BDV96DRAFT_644699</name>
</gene>
<sequence length="342" mass="37657">MMWTAFVISFLTAVKCVLAGFNANFKSNIVMYWGQDSANLAGDNERLSKYCDDVNVDVFSIAFLTRTKGAANVPATVQAPSIPQRILFAKATLKNFANQGDAPHCAAFPGTELLECKELEEDIKTCQSKNKTILLSIGGDRYQVSEFSSSADATNMANTVWDIFGPPNDQAKYRPFGSAAVDGIDLDFEHPDLKYLDAFAAQLRKRLDQKPDGKTRFLTAAPQCPFPDIPMQSIFNTVAMDFLMIQFYNNPCGVTSLSSFNMEQWDSWASAKNKSMRLLMGVPGGTKGGLADFQMSPNLKQFIDKSKSYASFGGVMVWDVSQAMSHPTEPGFVEKVKGMLRA</sequence>
<keyword evidence="10" id="KW-0732">Signal</keyword>
<dbReference type="EC" id="3.2.1.14" evidence="2"/>
<keyword evidence="7" id="KW-0624">Polysaccharide degradation</keyword>
<dbReference type="EMBL" id="ML977319">
    <property type="protein sequence ID" value="KAF2117276.1"/>
    <property type="molecule type" value="Genomic_DNA"/>
</dbReference>
<keyword evidence="6 8" id="KW-0326">Glycosidase</keyword>
<evidence type="ECO:0000256" key="10">
    <source>
        <dbReference type="SAM" id="SignalP"/>
    </source>
</evidence>
<accession>A0A6A5ZDH1</accession>
<proteinExistence type="inferred from homology"/>
<protein>
    <recommendedName>
        <fullName evidence="2">chitinase</fullName>
        <ecNumber evidence="2">3.2.1.14</ecNumber>
    </recommendedName>
</protein>
<evidence type="ECO:0000259" key="11">
    <source>
        <dbReference type="PROSITE" id="PS51910"/>
    </source>
</evidence>
<comment type="catalytic activity">
    <reaction evidence="1">
        <text>Random endo-hydrolysis of N-acetyl-beta-D-glucosaminide (1-&gt;4)-beta-linkages in chitin and chitodextrins.</text>
        <dbReference type="EC" id="3.2.1.14"/>
    </reaction>
</comment>
<evidence type="ECO:0000313" key="12">
    <source>
        <dbReference type="EMBL" id="KAF2117276.1"/>
    </source>
</evidence>
<keyword evidence="13" id="KW-1185">Reference proteome</keyword>
<keyword evidence="5" id="KW-0119">Carbohydrate metabolism</keyword>
<dbReference type="GO" id="GO:0000272">
    <property type="term" value="P:polysaccharide catabolic process"/>
    <property type="evidence" value="ECO:0007669"/>
    <property type="project" value="UniProtKB-KW"/>
</dbReference>
<dbReference type="PROSITE" id="PS51910">
    <property type="entry name" value="GH18_2"/>
    <property type="match status" value="1"/>
</dbReference>
<organism evidence="12 13">
    <name type="scientific">Lophiotrema nucula</name>
    <dbReference type="NCBI Taxonomy" id="690887"/>
    <lineage>
        <taxon>Eukaryota</taxon>
        <taxon>Fungi</taxon>
        <taxon>Dikarya</taxon>
        <taxon>Ascomycota</taxon>
        <taxon>Pezizomycotina</taxon>
        <taxon>Dothideomycetes</taxon>
        <taxon>Pleosporomycetidae</taxon>
        <taxon>Pleosporales</taxon>
        <taxon>Lophiotremataceae</taxon>
        <taxon>Lophiotrema</taxon>
    </lineage>
</organism>
<dbReference type="GO" id="GO:0006032">
    <property type="term" value="P:chitin catabolic process"/>
    <property type="evidence" value="ECO:0007669"/>
    <property type="project" value="UniProtKB-KW"/>
</dbReference>
<evidence type="ECO:0000256" key="5">
    <source>
        <dbReference type="ARBA" id="ARBA00023277"/>
    </source>
</evidence>
<comment type="similarity">
    <text evidence="9">Belongs to the glycosyl hydrolase 18 family.</text>
</comment>
<dbReference type="GO" id="GO:0008843">
    <property type="term" value="F:endochitinase activity"/>
    <property type="evidence" value="ECO:0007669"/>
    <property type="project" value="UniProtKB-EC"/>
</dbReference>
<evidence type="ECO:0000256" key="9">
    <source>
        <dbReference type="RuleBase" id="RU004453"/>
    </source>
</evidence>
<dbReference type="Proteomes" id="UP000799770">
    <property type="component" value="Unassembled WGS sequence"/>
</dbReference>
<keyword evidence="3 8" id="KW-0378">Hydrolase</keyword>
<dbReference type="Pfam" id="PF00704">
    <property type="entry name" value="Glyco_hydro_18"/>
    <property type="match status" value="1"/>
</dbReference>
<keyword evidence="4" id="KW-0146">Chitin degradation</keyword>
<dbReference type="InterPro" id="IPR001223">
    <property type="entry name" value="Glyco_hydro18_cat"/>
</dbReference>
<evidence type="ECO:0000256" key="4">
    <source>
        <dbReference type="ARBA" id="ARBA00023024"/>
    </source>
</evidence>
<evidence type="ECO:0000256" key="6">
    <source>
        <dbReference type="ARBA" id="ARBA00023295"/>
    </source>
</evidence>
<dbReference type="Gene3D" id="3.20.20.80">
    <property type="entry name" value="Glycosidases"/>
    <property type="match status" value="1"/>
</dbReference>
<name>A0A6A5ZDH1_9PLEO</name>
<dbReference type="AlphaFoldDB" id="A0A6A5ZDH1"/>
<reference evidence="12" key="1">
    <citation type="journal article" date="2020" name="Stud. Mycol.">
        <title>101 Dothideomycetes genomes: a test case for predicting lifestyles and emergence of pathogens.</title>
        <authorList>
            <person name="Haridas S."/>
            <person name="Albert R."/>
            <person name="Binder M."/>
            <person name="Bloem J."/>
            <person name="Labutti K."/>
            <person name="Salamov A."/>
            <person name="Andreopoulos B."/>
            <person name="Baker S."/>
            <person name="Barry K."/>
            <person name="Bills G."/>
            <person name="Bluhm B."/>
            <person name="Cannon C."/>
            <person name="Castanera R."/>
            <person name="Culley D."/>
            <person name="Daum C."/>
            <person name="Ezra D."/>
            <person name="Gonzalez J."/>
            <person name="Henrissat B."/>
            <person name="Kuo A."/>
            <person name="Liang C."/>
            <person name="Lipzen A."/>
            <person name="Lutzoni F."/>
            <person name="Magnuson J."/>
            <person name="Mondo S."/>
            <person name="Nolan M."/>
            <person name="Ohm R."/>
            <person name="Pangilinan J."/>
            <person name="Park H.-J."/>
            <person name="Ramirez L."/>
            <person name="Alfaro M."/>
            <person name="Sun H."/>
            <person name="Tritt A."/>
            <person name="Yoshinaga Y."/>
            <person name="Zwiers L.-H."/>
            <person name="Turgeon B."/>
            <person name="Goodwin S."/>
            <person name="Spatafora J."/>
            <person name="Crous P."/>
            <person name="Grigoriev I."/>
        </authorList>
    </citation>
    <scope>NUCLEOTIDE SEQUENCE</scope>
    <source>
        <strain evidence="12">CBS 627.86</strain>
    </source>
</reference>